<organism evidence="1 2">
    <name type="scientific">Burkholderia contaminans</name>
    <dbReference type="NCBI Taxonomy" id="488447"/>
    <lineage>
        <taxon>Bacteria</taxon>
        <taxon>Pseudomonadati</taxon>
        <taxon>Pseudomonadota</taxon>
        <taxon>Betaproteobacteria</taxon>
        <taxon>Burkholderiales</taxon>
        <taxon>Burkholderiaceae</taxon>
        <taxon>Burkholderia</taxon>
        <taxon>Burkholderia cepacia complex</taxon>
    </lineage>
</organism>
<protein>
    <submittedName>
        <fullName evidence="1">Uncharacterized protein</fullName>
    </submittedName>
</protein>
<gene>
    <name evidence="1" type="ORF">QZM56_00300</name>
</gene>
<accession>A0AAP4QW97</accession>
<evidence type="ECO:0000313" key="2">
    <source>
        <dbReference type="Proteomes" id="UP001172109"/>
    </source>
</evidence>
<comment type="caution">
    <text evidence="1">The sequence shown here is derived from an EMBL/GenBank/DDBJ whole genome shotgun (WGS) entry which is preliminary data.</text>
</comment>
<reference evidence="1" key="1">
    <citation type="submission" date="2023-07" db="EMBL/GenBank/DDBJ databases">
        <title>A collection of bacterial strains from the Burkholderia cepacia Research Laboratory and Repository.</title>
        <authorList>
            <person name="Lipuma J."/>
            <person name="Spilker T."/>
            <person name="Caverly L."/>
        </authorList>
    </citation>
    <scope>NUCLEOTIDE SEQUENCE</scope>
    <source>
        <strain evidence="1">AU44979</strain>
    </source>
</reference>
<proteinExistence type="predicted"/>
<name>A0AAP4QW97_9BURK</name>
<dbReference type="AlphaFoldDB" id="A0AAP4QW97"/>
<evidence type="ECO:0000313" key="1">
    <source>
        <dbReference type="EMBL" id="MDN7562940.1"/>
    </source>
</evidence>
<dbReference type="RefSeq" id="WP_258181721.1">
    <property type="nucleotide sequence ID" value="NZ_CADEUY010000001.1"/>
</dbReference>
<dbReference type="Proteomes" id="UP001172109">
    <property type="component" value="Unassembled WGS sequence"/>
</dbReference>
<sequence>MVMKVSVGVRGAGCVSGATEYRNRIDIRLTSKDYRLIQELDD</sequence>
<dbReference type="EMBL" id="JAUJQS010000001">
    <property type="protein sequence ID" value="MDN7562940.1"/>
    <property type="molecule type" value="Genomic_DNA"/>
</dbReference>